<keyword evidence="7" id="KW-1185">Reference proteome</keyword>
<evidence type="ECO:0000259" key="5">
    <source>
        <dbReference type="PROSITE" id="PS50850"/>
    </source>
</evidence>
<keyword evidence="2 4" id="KW-1133">Transmembrane helix</keyword>
<feature type="domain" description="Major facilitator superfamily (MFS) profile" evidence="5">
    <location>
        <begin position="1"/>
        <end position="404"/>
    </location>
</feature>
<accession>A0ABY7U125</accession>
<keyword evidence="3 4" id="KW-0472">Membrane</keyword>
<feature type="transmembrane region" description="Helical" evidence="4">
    <location>
        <begin position="12"/>
        <end position="33"/>
    </location>
</feature>
<feature type="transmembrane region" description="Helical" evidence="4">
    <location>
        <begin position="101"/>
        <end position="121"/>
    </location>
</feature>
<feature type="transmembrane region" description="Helical" evidence="4">
    <location>
        <begin position="313"/>
        <end position="336"/>
    </location>
</feature>
<dbReference type="InterPro" id="IPR020846">
    <property type="entry name" value="MFS_dom"/>
</dbReference>
<sequence>MDQPSGWRVAAAATFCLVVCPSALIVSCFGVLVRPLSIFYGWSPGQIGPALSFMAFAIMLTSLLQGRLLDRFGGRRLVMAFIPIFAVALACLAVLPRSLPLFYLTWFLLPFASLGLWPAVYLKTVSGWFDRHLGLATGLANGGIGIGTIVLPPLITWIMVRGGLQVGFVAMGGLALLAWPVAYFSIRENPSTASPPATSGSGISGVKTSGDTWTYARILHDATYRRIAMGFLLIGVAGTGLLGSIVPILMSKGLSMPLAVSGIAGYGMLNLIGRLVTGALLDRFHVTKVVLGLAMTTVAALICLILNGPVWSWLAAAWTLGLFAGGEFDILAYALRRYFGLDGFGRRYGLAFSAFQLGATGGAALLAASVLLTSSYDLALVVLAMAASAGAALLWTLGSYPSRSQ</sequence>
<evidence type="ECO:0000256" key="1">
    <source>
        <dbReference type="ARBA" id="ARBA00022692"/>
    </source>
</evidence>
<feature type="transmembrane region" description="Helical" evidence="4">
    <location>
        <begin position="289"/>
        <end position="307"/>
    </location>
</feature>
<dbReference type="InterPro" id="IPR036259">
    <property type="entry name" value="MFS_trans_sf"/>
</dbReference>
<evidence type="ECO:0000313" key="6">
    <source>
        <dbReference type="EMBL" id="WCT79222.1"/>
    </source>
</evidence>
<dbReference type="Proteomes" id="UP001218231">
    <property type="component" value="Plasmid unnamed1"/>
</dbReference>
<keyword evidence="1 4" id="KW-0812">Transmembrane</keyword>
<dbReference type="PANTHER" id="PTHR11360:SF290">
    <property type="entry name" value="MONOCARBOXYLATE MFS PERMEASE"/>
    <property type="match status" value="1"/>
</dbReference>
<dbReference type="InterPro" id="IPR011701">
    <property type="entry name" value="MFS"/>
</dbReference>
<dbReference type="PROSITE" id="PS50850">
    <property type="entry name" value="MFS"/>
    <property type="match status" value="1"/>
</dbReference>
<dbReference type="PANTHER" id="PTHR11360">
    <property type="entry name" value="MONOCARBOXYLATE TRANSPORTER"/>
    <property type="match status" value="1"/>
</dbReference>
<feature type="transmembrane region" description="Helical" evidence="4">
    <location>
        <begin position="227"/>
        <end position="250"/>
    </location>
</feature>
<feature type="transmembrane region" description="Helical" evidence="4">
    <location>
        <begin position="256"/>
        <end position="277"/>
    </location>
</feature>
<dbReference type="Pfam" id="PF07690">
    <property type="entry name" value="MFS_1"/>
    <property type="match status" value="1"/>
</dbReference>
<geneLocation type="plasmid" evidence="6 7">
    <name>unnamed1</name>
</geneLocation>
<gene>
    <name evidence="6" type="ORF">PQ457_19670</name>
</gene>
<proteinExistence type="predicted"/>
<dbReference type="RefSeq" id="WP_273619499.1">
    <property type="nucleotide sequence ID" value="NZ_CP117418.1"/>
</dbReference>
<name>A0ABY7U125_9SPHN</name>
<feature type="transmembrane region" description="Helical" evidence="4">
    <location>
        <begin position="45"/>
        <end position="65"/>
    </location>
</feature>
<dbReference type="Gene3D" id="1.20.1250.20">
    <property type="entry name" value="MFS general substrate transporter like domains"/>
    <property type="match status" value="2"/>
</dbReference>
<keyword evidence="6" id="KW-0614">Plasmid</keyword>
<feature type="transmembrane region" description="Helical" evidence="4">
    <location>
        <begin position="166"/>
        <end position="186"/>
    </location>
</feature>
<dbReference type="EMBL" id="CP117418">
    <property type="protein sequence ID" value="WCT79222.1"/>
    <property type="molecule type" value="Genomic_DNA"/>
</dbReference>
<organism evidence="6 7">
    <name type="scientific">Novosphingobium humi</name>
    <dbReference type="NCBI Taxonomy" id="2282397"/>
    <lineage>
        <taxon>Bacteria</taxon>
        <taxon>Pseudomonadati</taxon>
        <taxon>Pseudomonadota</taxon>
        <taxon>Alphaproteobacteria</taxon>
        <taxon>Sphingomonadales</taxon>
        <taxon>Sphingomonadaceae</taxon>
        <taxon>Novosphingobium</taxon>
    </lineage>
</organism>
<evidence type="ECO:0000313" key="7">
    <source>
        <dbReference type="Proteomes" id="UP001218231"/>
    </source>
</evidence>
<evidence type="ECO:0000256" key="2">
    <source>
        <dbReference type="ARBA" id="ARBA00022989"/>
    </source>
</evidence>
<feature type="transmembrane region" description="Helical" evidence="4">
    <location>
        <begin position="77"/>
        <end position="95"/>
    </location>
</feature>
<protein>
    <submittedName>
        <fullName evidence="6">MFS transporter</fullName>
    </submittedName>
</protein>
<dbReference type="InterPro" id="IPR050327">
    <property type="entry name" value="Proton-linked_MCT"/>
</dbReference>
<evidence type="ECO:0000256" key="4">
    <source>
        <dbReference type="SAM" id="Phobius"/>
    </source>
</evidence>
<feature type="transmembrane region" description="Helical" evidence="4">
    <location>
        <begin position="133"/>
        <end position="160"/>
    </location>
</feature>
<dbReference type="SUPFAM" id="SSF103473">
    <property type="entry name" value="MFS general substrate transporter"/>
    <property type="match status" value="1"/>
</dbReference>
<feature type="transmembrane region" description="Helical" evidence="4">
    <location>
        <begin position="348"/>
        <end position="372"/>
    </location>
</feature>
<feature type="transmembrane region" description="Helical" evidence="4">
    <location>
        <begin position="378"/>
        <end position="397"/>
    </location>
</feature>
<reference evidence="6 7" key="1">
    <citation type="submission" date="2023-02" db="EMBL/GenBank/DDBJ databases">
        <title>Genome sequence of Novosphingobium humi KACC 19094.</title>
        <authorList>
            <person name="Kim S."/>
            <person name="Heo J."/>
            <person name="Kwon S.-W."/>
        </authorList>
    </citation>
    <scope>NUCLEOTIDE SEQUENCE [LARGE SCALE GENOMIC DNA]</scope>
    <source>
        <strain evidence="6 7">KACC 19094</strain>
        <plasmid evidence="6 7">unnamed1</plasmid>
    </source>
</reference>
<evidence type="ECO:0000256" key="3">
    <source>
        <dbReference type="ARBA" id="ARBA00023136"/>
    </source>
</evidence>